<dbReference type="EMBL" id="JAJJPB010000004">
    <property type="protein sequence ID" value="MCC9294413.1"/>
    <property type="molecule type" value="Genomic_DNA"/>
</dbReference>
<accession>A0ABS8N3Q1</accession>
<name>A0ABS8N3Q1_9CLOT</name>
<evidence type="ECO:0000313" key="1">
    <source>
        <dbReference type="EMBL" id="MCC9294413.1"/>
    </source>
</evidence>
<comment type="caution">
    <text evidence="1">The sequence shown here is derived from an EMBL/GenBank/DDBJ whole genome shotgun (WGS) entry which is preliminary data.</text>
</comment>
<gene>
    <name evidence="1" type="ORF">LN736_06000</name>
</gene>
<organism evidence="1 2">
    <name type="scientific">Clostridium aromativorans</name>
    <dbReference type="NCBI Taxonomy" id="2836848"/>
    <lineage>
        <taxon>Bacteria</taxon>
        <taxon>Bacillati</taxon>
        <taxon>Bacillota</taxon>
        <taxon>Clostridia</taxon>
        <taxon>Eubacteriales</taxon>
        <taxon>Clostridiaceae</taxon>
        <taxon>Clostridium</taxon>
    </lineage>
</organism>
<evidence type="ECO:0008006" key="3">
    <source>
        <dbReference type="Google" id="ProtNLM"/>
    </source>
</evidence>
<dbReference type="RefSeq" id="WP_179978443.1">
    <property type="nucleotide sequence ID" value="NZ_JAJJPB010000004.1"/>
</dbReference>
<reference evidence="1" key="1">
    <citation type="submission" date="2021-11" db="EMBL/GenBank/DDBJ databases">
        <authorList>
            <person name="Qingchun L."/>
            <person name="Dong Z."/>
            <person name="Zongwei Q."/>
            <person name="Jia Z."/>
            <person name="Duotao L."/>
        </authorList>
    </citation>
    <scope>NUCLEOTIDE SEQUENCE</scope>
    <source>
        <strain evidence="1">WLY-B-L2</strain>
    </source>
</reference>
<protein>
    <recommendedName>
        <fullName evidence="3">Lipoprotein</fullName>
    </recommendedName>
</protein>
<dbReference type="Proteomes" id="UP001165422">
    <property type="component" value="Unassembled WGS sequence"/>
</dbReference>
<keyword evidence="2" id="KW-1185">Reference proteome</keyword>
<evidence type="ECO:0000313" key="2">
    <source>
        <dbReference type="Proteomes" id="UP001165422"/>
    </source>
</evidence>
<sequence>MNFFFLCIVVLSITEILSLCIISVFCYKQDKIKMFFESKTGISKDKILTDVKVKIDEPKNENNK</sequence>
<proteinExistence type="predicted"/>